<evidence type="ECO:0000256" key="1">
    <source>
        <dbReference type="ARBA" id="ARBA00006975"/>
    </source>
</evidence>
<accession>A0A811YH88</accession>
<evidence type="ECO:0000313" key="5">
    <source>
        <dbReference type="EMBL" id="CAD7676841.1"/>
    </source>
</evidence>
<dbReference type="Proteomes" id="UP000645828">
    <property type="component" value="Unassembled WGS sequence"/>
</dbReference>
<name>A0A811YH88_NYCPR</name>
<keyword evidence="2 3" id="KW-0143">Chaperone</keyword>
<keyword evidence="6" id="KW-1185">Reference proteome</keyword>
<dbReference type="Pfam" id="PF00166">
    <property type="entry name" value="Cpn10"/>
    <property type="match status" value="1"/>
</dbReference>
<dbReference type="SMART" id="SM00883">
    <property type="entry name" value="Cpn10"/>
    <property type="match status" value="1"/>
</dbReference>
<comment type="similarity">
    <text evidence="1 3">Belongs to the GroES chaperonin family.</text>
</comment>
<dbReference type="AlphaFoldDB" id="A0A811YH88"/>
<evidence type="ECO:0000313" key="6">
    <source>
        <dbReference type="Proteomes" id="UP000645828"/>
    </source>
</evidence>
<dbReference type="InterPro" id="IPR020818">
    <property type="entry name" value="Chaperonin_GroES"/>
</dbReference>
<evidence type="ECO:0000256" key="4">
    <source>
        <dbReference type="SAM" id="MobiDB-lite"/>
    </source>
</evidence>
<dbReference type="Gene3D" id="2.30.33.40">
    <property type="entry name" value="GroES chaperonin"/>
    <property type="match status" value="1"/>
</dbReference>
<feature type="region of interest" description="Disordered" evidence="4">
    <location>
        <begin position="1"/>
        <end position="24"/>
    </location>
</feature>
<dbReference type="GO" id="GO:0051082">
    <property type="term" value="F:unfolded protein binding"/>
    <property type="evidence" value="ECO:0007669"/>
    <property type="project" value="TreeGrafter"/>
</dbReference>
<dbReference type="GO" id="GO:0005759">
    <property type="term" value="C:mitochondrial matrix"/>
    <property type="evidence" value="ECO:0007669"/>
    <property type="project" value="TreeGrafter"/>
</dbReference>
<dbReference type="InterPro" id="IPR037124">
    <property type="entry name" value="Chaperonin_GroES_sf"/>
</dbReference>
<proteinExistence type="inferred from homology"/>
<comment type="caution">
    <text evidence="5">The sequence shown here is derived from an EMBL/GenBank/DDBJ whole genome shotgun (WGS) entry which is preliminary data.</text>
</comment>
<dbReference type="GO" id="GO:0005524">
    <property type="term" value="F:ATP binding"/>
    <property type="evidence" value="ECO:0007669"/>
    <property type="project" value="InterPro"/>
</dbReference>
<organism evidence="5 6">
    <name type="scientific">Nyctereutes procyonoides</name>
    <name type="common">Raccoon dog</name>
    <name type="synonym">Canis procyonoides</name>
    <dbReference type="NCBI Taxonomy" id="34880"/>
    <lineage>
        <taxon>Eukaryota</taxon>
        <taxon>Metazoa</taxon>
        <taxon>Chordata</taxon>
        <taxon>Craniata</taxon>
        <taxon>Vertebrata</taxon>
        <taxon>Euteleostomi</taxon>
        <taxon>Mammalia</taxon>
        <taxon>Eutheria</taxon>
        <taxon>Laurasiatheria</taxon>
        <taxon>Carnivora</taxon>
        <taxon>Caniformia</taxon>
        <taxon>Canidae</taxon>
        <taxon>Nyctereutes</taxon>
    </lineage>
</organism>
<dbReference type="CDD" id="cd00320">
    <property type="entry name" value="cpn10"/>
    <property type="match status" value="1"/>
</dbReference>
<dbReference type="EMBL" id="CAJHUB010000678">
    <property type="protein sequence ID" value="CAD7676841.1"/>
    <property type="molecule type" value="Genomic_DNA"/>
</dbReference>
<dbReference type="PANTHER" id="PTHR10772">
    <property type="entry name" value="10 KDA HEAT SHOCK PROTEIN"/>
    <property type="match status" value="1"/>
</dbReference>
<evidence type="ECO:0000256" key="2">
    <source>
        <dbReference type="ARBA" id="ARBA00023186"/>
    </source>
</evidence>
<sequence length="125" mass="13564">MAQGLDCRSPAAAAPEHQSKYQLGEGVLEPQQDRCLESFFPSLSAAEPITKGGIMLPEKSQGKVLQATVVAIGSGSRGKSGRIQPVSMKVEDKVFLPEYGGAKVVLHDKDYYLETVTPQKVYRLK</sequence>
<dbReference type="PANTHER" id="PTHR10772:SF0">
    <property type="entry name" value="10 KDA HEAT SHOCK PROTEIN, MITOCHONDRIAL"/>
    <property type="match status" value="1"/>
</dbReference>
<dbReference type="SUPFAM" id="SSF50129">
    <property type="entry name" value="GroES-like"/>
    <property type="match status" value="1"/>
</dbReference>
<protein>
    <submittedName>
        <fullName evidence="5">(raccoon dog) hypothetical protein</fullName>
    </submittedName>
</protein>
<evidence type="ECO:0000256" key="3">
    <source>
        <dbReference type="RuleBase" id="RU003479"/>
    </source>
</evidence>
<dbReference type="GO" id="GO:0051087">
    <property type="term" value="F:protein-folding chaperone binding"/>
    <property type="evidence" value="ECO:0007669"/>
    <property type="project" value="TreeGrafter"/>
</dbReference>
<reference evidence="5" key="1">
    <citation type="submission" date="2020-12" db="EMBL/GenBank/DDBJ databases">
        <authorList>
            <consortium name="Molecular Ecology Group"/>
        </authorList>
    </citation>
    <scope>NUCLEOTIDE SEQUENCE</scope>
    <source>
        <strain evidence="5">TBG_1078</strain>
    </source>
</reference>
<dbReference type="GO" id="GO:0046872">
    <property type="term" value="F:metal ion binding"/>
    <property type="evidence" value="ECO:0007669"/>
    <property type="project" value="TreeGrafter"/>
</dbReference>
<gene>
    <name evidence="5" type="ORF">NYPRO_LOCUS9636</name>
</gene>
<dbReference type="GO" id="GO:0044183">
    <property type="term" value="F:protein folding chaperone"/>
    <property type="evidence" value="ECO:0007669"/>
    <property type="project" value="InterPro"/>
</dbReference>
<dbReference type="PRINTS" id="PR00297">
    <property type="entry name" value="CHAPERONIN10"/>
</dbReference>
<dbReference type="InterPro" id="IPR011032">
    <property type="entry name" value="GroES-like_sf"/>
</dbReference>